<dbReference type="PROSITE" id="PS51186">
    <property type="entry name" value="GNAT"/>
    <property type="match status" value="1"/>
</dbReference>
<dbReference type="InterPro" id="IPR016181">
    <property type="entry name" value="Acyl_CoA_acyltransferase"/>
</dbReference>
<accession>A0ABY2FP34</accession>
<organism evidence="4 5">
    <name type="scientific">Kribbella pratensis</name>
    <dbReference type="NCBI Taxonomy" id="2512112"/>
    <lineage>
        <taxon>Bacteria</taxon>
        <taxon>Bacillati</taxon>
        <taxon>Actinomycetota</taxon>
        <taxon>Actinomycetes</taxon>
        <taxon>Propionibacteriales</taxon>
        <taxon>Kribbellaceae</taxon>
        <taxon>Kribbella</taxon>
    </lineage>
</organism>
<evidence type="ECO:0000256" key="2">
    <source>
        <dbReference type="ARBA" id="ARBA00023315"/>
    </source>
</evidence>
<dbReference type="EMBL" id="SODU01000001">
    <property type="protein sequence ID" value="TDW94907.1"/>
    <property type="molecule type" value="Genomic_DNA"/>
</dbReference>
<keyword evidence="5" id="KW-1185">Reference proteome</keyword>
<gene>
    <name evidence="4" type="ORF">EV137_2231</name>
</gene>
<dbReference type="InterPro" id="IPR050680">
    <property type="entry name" value="YpeA/RimI_acetyltransf"/>
</dbReference>
<dbReference type="PANTHER" id="PTHR43420">
    <property type="entry name" value="ACETYLTRANSFERASE"/>
    <property type="match status" value="1"/>
</dbReference>
<reference evidence="4 5" key="1">
    <citation type="submission" date="2019-03" db="EMBL/GenBank/DDBJ databases">
        <title>Genomic Encyclopedia of Type Strains, Phase III (KMG-III): the genomes of soil and plant-associated and newly described type strains.</title>
        <authorList>
            <person name="Whitman W."/>
        </authorList>
    </citation>
    <scope>NUCLEOTIDE SEQUENCE [LARGE SCALE GENOMIC DNA]</scope>
    <source>
        <strain evidence="4 5">VKMAc-2574</strain>
    </source>
</reference>
<evidence type="ECO:0000259" key="3">
    <source>
        <dbReference type="PROSITE" id="PS51186"/>
    </source>
</evidence>
<protein>
    <submittedName>
        <fullName evidence="4">Ribosomal protein S18 acetylase RimI-like enzyme</fullName>
    </submittedName>
</protein>
<evidence type="ECO:0000256" key="1">
    <source>
        <dbReference type="ARBA" id="ARBA00022679"/>
    </source>
</evidence>
<evidence type="ECO:0000313" key="4">
    <source>
        <dbReference type="EMBL" id="TDW94907.1"/>
    </source>
</evidence>
<sequence>MVHDAATWPRPRTELPAPLRHAQWSDVVPREFQSAYEQAYRDQRVVEPGEVSTWQRSADVSALAVSPDGRVAGFVLGFIQEHGAVELGPIGTVPSWRRRGVSSALLASVLKRCRELRLGPVTLTVDGDSPTGAQDIYLRHGFRITESLVAYQVRL</sequence>
<comment type="caution">
    <text evidence="4">The sequence shown here is derived from an EMBL/GenBank/DDBJ whole genome shotgun (WGS) entry which is preliminary data.</text>
</comment>
<keyword evidence="1" id="KW-0808">Transferase</keyword>
<name>A0ABY2FP34_9ACTN</name>
<keyword evidence="2" id="KW-0012">Acyltransferase</keyword>
<dbReference type="Pfam" id="PF00583">
    <property type="entry name" value="Acetyltransf_1"/>
    <property type="match status" value="1"/>
</dbReference>
<evidence type="ECO:0000313" key="5">
    <source>
        <dbReference type="Proteomes" id="UP000295060"/>
    </source>
</evidence>
<dbReference type="Proteomes" id="UP000295060">
    <property type="component" value="Unassembled WGS sequence"/>
</dbReference>
<dbReference type="Gene3D" id="3.40.630.30">
    <property type="match status" value="1"/>
</dbReference>
<dbReference type="RefSeq" id="WP_166679825.1">
    <property type="nucleotide sequence ID" value="NZ_SODU01000001.1"/>
</dbReference>
<dbReference type="CDD" id="cd04301">
    <property type="entry name" value="NAT_SF"/>
    <property type="match status" value="1"/>
</dbReference>
<dbReference type="InterPro" id="IPR000182">
    <property type="entry name" value="GNAT_dom"/>
</dbReference>
<dbReference type="SUPFAM" id="SSF55729">
    <property type="entry name" value="Acyl-CoA N-acyltransferases (Nat)"/>
    <property type="match status" value="1"/>
</dbReference>
<proteinExistence type="predicted"/>
<feature type="domain" description="N-acetyltransferase" evidence="3">
    <location>
        <begin position="11"/>
        <end position="155"/>
    </location>
</feature>